<keyword evidence="5" id="KW-0378">Hydrolase</keyword>
<name>A0AAN9K5Z5_CLITE</name>
<proteinExistence type="predicted"/>
<dbReference type="GO" id="GO:0006508">
    <property type="term" value="P:proteolysis"/>
    <property type="evidence" value="ECO:0007669"/>
    <property type="project" value="UniProtKB-KW"/>
</dbReference>
<comment type="subunit">
    <text evidence="2">Heterotetramer of two alpha and two beta chains arranged as a dimer of alpha/beta heterodimers.</text>
</comment>
<feature type="binding site" evidence="8">
    <location>
        <begin position="254"/>
        <end position="257"/>
    </location>
    <ligand>
        <name>substrate</name>
    </ligand>
</feature>
<dbReference type="Proteomes" id="UP001359559">
    <property type="component" value="Unassembled WGS sequence"/>
</dbReference>
<sequence>MVTTRPNSNNDELLLSHTYNVYTDSQREEKIGRWAIAIHGGAGVDPNLPPQRQEEAKQLLTRCLNLEISALRCNATAIDVVELVVTELETDPMLNSGRGSALTVKGIVEMDASIMDGPKRRYGIVSGLTTVRNPISLARLVMDKSPHSYLAFSSAEEFARQQGAEVMDNKYFITLDNVGMLKLAKESNAILFDYRIPTGGKEMCGANVESPLQMSGLPINVYTLETVECMVVDSEGRCAAATSTGGLKNKMSGRIGDSSIIGSGTYACEVCGVSCTGEGEAIIHGTLACGVAAVMEYKGMGLQWAVDFIIKHRLDEGKAGLIVVSNSGEVACGFNCNGMFRACAAEDGFMQPSHPLLFSSPLSRSFSNPSTPPPWYQYRYSDAERSLYRLRSFNSYLDLRQLVPVDEHFRFHDDTRLFLQEWNPRLDFEEDHDIGIENVTARLLNRCRLRHHNINRKLFEEMLSQSIK</sequence>
<feature type="active site" description="Nucleophile" evidence="7">
    <location>
        <position position="226"/>
    </location>
</feature>
<evidence type="ECO:0000256" key="4">
    <source>
        <dbReference type="ARBA" id="ARBA00022670"/>
    </source>
</evidence>
<keyword evidence="11" id="KW-1185">Reference proteome</keyword>
<dbReference type="Pfam" id="PF01112">
    <property type="entry name" value="Asparaginase_2"/>
    <property type="match status" value="1"/>
</dbReference>
<keyword evidence="4" id="KW-0645">Protease</keyword>
<dbReference type="InterPro" id="IPR029055">
    <property type="entry name" value="Ntn_hydrolases_N"/>
</dbReference>
<accession>A0AAN9K5Z5</accession>
<feature type="site" description="Cleavage; by autolysis" evidence="9">
    <location>
        <begin position="225"/>
        <end position="226"/>
    </location>
</feature>
<keyword evidence="6" id="KW-0068">Autocatalytic cleavage</keyword>
<dbReference type="PANTHER" id="PTHR10188">
    <property type="entry name" value="L-ASPARAGINASE"/>
    <property type="match status" value="1"/>
</dbReference>
<evidence type="ECO:0000256" key="7">
    <source>
        <dbReference type="PIRSR" id="PIRSR600246-1"/>
    </source>
</evidence>
<dbReference type="Gene3D" id="3.60.20.30">
    <property type="entry name" value="(Glycosyl)asparaginase"/>
    <property type="match status" value="1"/>
</dbReference>
<evidence type="ECO:0000256" key="1">
    <source>
        <dbReference type="ARBA" id="ARBA00000306"/>
    </source>
</evidence>
<dbReference type="EMBL" id="JAYKXN010000002">
    <property type="protein sequence ID" value="KAK7310829.1"/>
    <property type="molecule type" value="Genomic_DNA"/>
</dbReference>
<evidence type="ECO:0000256" key="6">
    <source>
        <dbReference type="ARBA" id="ARBA00022813"/>
    </source>
</evidence>
<evidence type="ECO:0000313" key="11">
    <source>
        <dbReference type="Proteomes" id="UP001359559"/>
    </source>
</evidence>
<evidence type="ECO:0000256" key="3">
    <source>
        <dbReference type="ARBA" id="ARBA00012879"/>
    </source>
</evidence>
<protein>
    <recommendedName>
        <fullName evidence="3">beta-aspartyl-peptidase</fullName>
        <ecNumber evidence="3">3.4.19.5</ecNumber>
    </recommendedName>
</protein>
<dbReference type="EC" id="3.4.19.5" evidence="3"/>
<dbReference type="SUPFAM" id="SSF56235">
    <property type="entry name" value="N-terminal nucleophile aminohydrolases (Ntn hydrolases)"/>
    <property type="match status" value="1"/>
</dbReference>
<comment type="catalytic activity">
    <reaction evidence="1">
        <text>Cleavage of a beta-linked Asp residue from the N-terminus of a polypeptide.</text>
        <dbReference type="EC" id="3.4.19.5"/>
    </reaction>
</comment>
<dbReference type="InterPro" id="IPR000246">
    <property type="entry name" value="Peptidase_T2"/>
</dbReference>
<dbReference type="GO" id="GO:0008798">
    <property type="term" value="F:beta-aspartyl-peptidase activity"/>
    <property type="evidence" value="ECO:0007669"/>
    <property type="project" value="UniProtKB-EC"/>
</dbReference>
<comment type="caution">
    <text evidence="10">The sequence shown here is derived from an EMBL/GenBank/DDBJ whole genome shotgun (WGS) entry which is preliminary data.</text>
</comment>
<dbReference type="GO" id="GO:0004067">
    <property type="term" value="F:asparaginase activity"/>
    <property type="evidence" value="ECO:0007669"/>
    <property type="project" value="UniProtKB-ARBA"/>
</dbReference>
<evidence type="ECO:0000256" key="9">
    <source>
        <dbReference type="PIRSR" id="PIRSR600246-3"/>
    </source>
</evidence>
<evidence type="ECO:0000313" key="10">
    <source>
        <dbReference type="EMBL" id="KAK7310829.1"/>
    </source>
</evidence>
<evidence type="ECO:0000256" key="2">
    <source>
        <dbReference type="ARBA" id="ARBA00011601"/>
    </source>
</evidence>
<evidence type="ECO:0000256" key="5">
    <source>
        <dbReference type="ARBA" id="ARBA00022801"/>
    </source>
</evidence>
<dbReference type="PANTHER" id="PTHR10188:SF13">
    <property type="entry name" value="ISOASPARTYL PEPTIDASE_L-ASPARAGINASE 2-RELATED"/>
    <property type="match status" value="1"/>
</dbReference>
<dbReference type="FunFam" id="3.60.20.30:FF:000001">
    <property type="entry name" value="Isoaspartyl peptidase/L-asparaginase"/>
    <property type="match status" value="1"/>
</dbReference>
<dbReference type="CDD" id="cd04701">
    <property type="entry name" value="Asparaginase_2"/>
    <property type="match status" value="1"/>
</dbReference>
<gene>
    <name evidence="10" type="ORF">RJT34_08583</name>
</gene>
<evidence type="ECO:0000256" key="8">
    <source>
        <dbReference type="PIRSR" id="PIRSR600246-2"/>
    </source>
</evidence>
<reference evidence="10 11" key="1">
    <citation type="submission" date="2024-01" db="EMBL/GenBank/DDBJ databases">
        <title>The genomes of 5 underutilized Papilionoideae crops provide insights into root nodulation and disease resistance.</title>
        <authorList>
            <person name="Yuan L."/>
        </authorList>
    </citation>
    <scope>NUCLEOTIDE SEQUENCE [LARGE SCALE GENOMIC DNA]</scope>
    <source>
        <strain evidence="10">LY-2023</strain>
        <tissue evidence="10">Leaf</tissue>
    </source>
</reference>
<organism evidence="10 11">
    <name type="scientific">Clitoria ternatea</name>
    <name type="common">Butterfly pea</name>
    <dbReference type="NCBI Taxonomy" id="43366"/>
    <lineage>
        <taxon>Eukaryota</taxon>
        <taxon>Viridiplantae</taxon>
        <taxon>Streptophyta</taxon>
        <taxon>Embryophyta</taxon>
        <taxon>Tracheophyta</taxon>
        <taxon>Spermatophyta</taxon>
        <taxon>Magnoliopsida</taxon>
        <taxon>eudicotyledons</taxon>
        <taxon>Gunneridae</taxon>
        <taxon>Pentapetalae</taxon>
        <taxon>rosids</taxon>
        <taxon>fabids</taxon>
        <taxon>Fabales</taxon>
        <taxon>Fabaceae</taxon>
        <taxon>Papilionoideae</taxon>
        <taxon>50 kb inversion clade</taxon>
        <taxon>NPAAA clade</taxon>
        <taxon>indigoferoid/millettioid clade</taxon>
        <taxon>Phaseoleae</taxon>
        <taxon>Clitoria</taxon>
    </lineage>
</organism>
<feature type="binding site" evidence="8">
    <location>
        <begin position="276"/>
        <end position="279"/>
    </location>
    <ligand>
        <name>substrate</name>
    </ligand>
</feature>
<dbReference type="AlphaFoldDB" id="A0AAN9K5Z5"/>